<evidence type="ECO:0000256" key="2">
    <source>
        <dbReference type="ARBA" id="ARBA00022679"/>
    </source>
</evidence>
<keyword evidence="2" id="KW-0808">Transferase</keyword>
<dbReference type="Proteomes" id="UP000664914">
    <property type="component" value="Chromosome"/>
</dbReference>
<evidence type="ECO:0000259" key="3">
    <source>
        <dbReference type="Pfam" id="PF13649"/>
    </source>
</evidence>
<dbReference type="Pfam" id="PF13649">
    <property type="entry name" value="Methyltransf_25"/>
    <property type="match status" value="1"/>
</dbReference>
<dbReference type="PANTHER" id="PTHR43861">
    <property type="entry name" value="TRANS-ACONITATE 2-METHYLTRANSFERASE-RELATED"/>
    <property type="match status" value="1"/>
</dbReference>
<sequence>MQEEDMTDAETVRAEQQALWNGIAGAAWVDEQVLLDRLFAPFAAMLAEAAREVRGGRVLDVGCGTGATTLAIAGALGPGGECVGADISGPMIGLARARVEREGAAAHFVHADVESHGFVPASFDLVTSRFGVMFFGDPVRAFANLRRAVRDGGGLVLLAWRGTDENGFMTAAERAAAPLLPPQPARDPDAPGQFAFADPDRVHAILTAAGWTGVEIAPVDVDCTMSDAELDGYVVRLGALARVLPTLDEALRARVVAAVRAGFEPYRRDGLVRFTAACWMIRVRPARPTG</sequence>
<accession>A0A975D0H0</accession>
<proteinExistence type="predicted"/>
<evidence type="ECO:0000313" key="5">
    <source>
        <dbReference type="Proteomes" id="UP000664914"/>
    </source>
</evidence>
<dbReference type="GO" id="GO:0032259">
    <property type="term" value="P:methylation"/>
    <property type="evidence" value="ECO:0007669"/>
    <property type="project" value="UniProtKB-KW"/>
</dbReference>
<dbReference type="InterPro" id="IPR041698">
    <property type="entry name" value="Methyltransf_25"/>
</dbReference>
<dbReference type="GO" id="GO:0008168">
    <property type="term" value="F:methyltransferase activity"/>
    <property type="evidence" value="ECO:0007669"/>
    <property type="project" value="UniProtKB-KW"/>
</dbReference>
<evidence type="ECO:0000313" key="4">
    <source>
        <dbReference type="EMBL" id="QTH20423.1"/>
    </source>
</evidence>
<name>A0A975D0H0_9SPHN</name>
<feature type="domain" description="Methyltransferase" evidence="3">
    <location>
        <begin position="58"/>
        <end position="153"/>
    </location>
</feature>
<evidence type="ECO:0000256" key="1">
    <source>
        <dbReference type="ARBA" id="ARBA00022603"/>
    </source>
</evidence>
<dbReference type="AlphaFoldDB" id="A0A975D0H0"/>
<keyword evidence="1 4" id="KW-0489">Methyltransferase</keyword>
<dbReference type="PANTHER" id="PTHR43861:SF1">
    <property type="entry name" value="TRANS-ACONITATE 2-METHYLTRANSFERASE"/>
    <property type="match status" value="1"/>
</dbReference>
<organism evidence="4 5">
    <name type="scientific">Rhizorhabdus wittichii</name>
    <dbReference type="NCBI Taxonomy" id="160791"/>
    <lineage>
        <taxon>Bacteria</taxon>
        <taxon>Pseudomonadati</taxon>
        <taxon>Pseudomonadota</taxon>
        <taxon>Alphaproteobacteria</taxon>
        <taxon>Sphingomonadales</taxon>
        <taxon>Sphingomonadaceae</taxon>
        <taxon>Rhizorhabdus</taxon>
    </lineage>
</organism>
<reference evidence="4" key="1">
    <citation type="submission" date="2020-07" db="EMBL/GenBank/DDBJ databases">
        <authorList>
            <person name="Camacho E."/>
        </authorList>
    </citation>
    <scope>NUCLEOTIDE SEQUENCE</scope>
    <source>
        <strain evidence="4">MPO218</strain>
    </source>
</reference>
<protein>
    <submittedName>
        <fullName evidence="4">Class I SAM-dependent methyltransferase</fullName>
    </submittedName>
</protein>
<dbReference type="SUPFAM" id="SSF53335">
    <property type="entry name" value="S-adenosyl-L-methionine-dependent methyltransferases"/>
    <property type="match status" value="1"/>
</dbReference>
<dbReference type="InterPro" id="IPR029063">
    <property type="entry name" value="SAM-dependent_MTases_sf"/>
</dbReference>
<reference evidence="4" key="2">
    <citation type="submission" date="2021-04" db="EMBL/GenBank/DDBJ databases">
        <title>Isolation and genomic analysis of the ibuprofen-degrading bacterium Sphingomonas strain MPO218.</title>
        <authorList>
            <person name="Aulestia M."/>
            <person name="Flores A."/>
            <person name="Mangas E.L."/>
            <person name="Perez-Pulido A.J."/>
            <person name="Santero E."/>
            <person name="Camacho E.M."/>
        </authorList>
    </citation>
    <scope>NUCLEOTIDE SEQUENCE</scope>
    <source>
        <strain evidence="4">MPO218</strain>
    </source>
</reference>
<dbReference type="EMBL" id="CP059319">
    <property type="protein sequence ID" value="QTH20423.1"/>
    <property type="molecule type" value="Genomic_DNA"/>
</dbReference>
<dbReference type="Gene3D" id="3.40.50.150">
    <property type="entry name" value="Vaccinia Virus protein VP39"/>
    <property type="match status" value="1"/>
</dbReference>
<dbReference type="CDD" id="cd02440">
    <property type="entry name" value="AdoMet_MTases"/>
    <property type="match status" value="1"/>
</dbReference>
<gene>
    <name evidence="4" type="ORF">HRJ34_19065</name>
</gene>